<protein>
    <recommendedName>
        <fullName evidence="3">MalT-like TPR region domain-containing protein</fullName>
    </recommendedName>
</protein>
<organism evidence="1 2">
    <name type="scientific">Veronia pacifica</name>
    <dbReference type="NCBI Taxonomy" id="1080227"/>
    <lineage>
        <taxon>Bacteria</taxon>
        <taxon>Pseudomonadati</taxon>
        <taxon>Pseudomonadota</taxon>
        <taxon>Gammaproteobacteria</taxon>
        <taxon>Vibrionales</taxon>
        <taxon>Vibrionaceae</taxon>
        <taxon>Veronia</taxon>
    </lineage>
</organism>
<dbReference type="EMBL" id="LYBM01000048">
    <property type="protein sequence ID" value="ODA30691.1"/>
    <property type="molecule type" value="Genomic_DNA"/>
</dbReference>
<keyword evidence="2" id="KW-1185">Reference proteome</keyword>
<proteinExistence type="predicted"/>
<dbReference type="RefSeq" id="WP_068905004.1">
    <property type="nucleotide sequence ID" value="NZ_JBHUIF010000004.1"/>
</dbReference>
<accession>A0A1C3EBS4</accession>
<gene>
    <name evidence="1" type="ORF">A8L45_19340</name>
</gene>
<dbReference type="AlphaFoldDB" id="A0A1C3EBS4"/>
<dbReference type="Proteomes" id="UP000094936">
    <property type="component" value="Unassembled WGS sequence"/>
</dbReference>
<evidence type="ECO:0000313" key="2">
    <source>
        <dbReference type="Proteomes" id="UP000094936"/>
    </source>
</evidence>
<evidence type="ECO:0008006" key="3">
    <source>
        <dbReference type="Google" id="ProtNLM"/>
    </source>
</evidence>
<evidence type="ECO:0000313" key="1">
    <source>
        <dbReference type="EMBL" id="ODA30691.1"/>
    </source>
</evidence>
<dbReference type="STRING" id="1080227.A8L45_19340"/>
<name>A0A1C3EBS4_9GAMM</name>
<reference evidence="1 2" key="1">
    <citation type="submission" date="2016-05" db="EMBL/GenBank/DDBJ databases">
        <title>Genomic Taxonomy of the Vibrionaceae.</title>
        <authorList>
            <person name="Gomez-Gil B."/>
            <person name="Enciso-Ibarra J."/>
        </authorList>
    </citation>
    <scope>NUCLEOTIDE SEQUENCE [LARGE SCALE GENOMIC DNA]</scope>
    <source>
        <strain evidence="1 2">CAIM 1920</strain>
    </source>
</reference>
<sequence>MIQEFINEAWGYHADDPERVAAELEALDLEEMELSLLAPLFALSNHTVGEHLNQWPRASALAEKAAEQFDKVKLEPRHWNRLSTAAFMAGNLVRGHEAELNSMSVAGEDSVAAVIENKVFITAALVASGLVSEALSVFTVVKTLTEKRTDTHYADRSVAIATNGIASDLVELEERTPEQDQMMSEAAHLSLHSWRKCGTWINDVRGLYLLSYVENARSRHQLAIDHGLEALSVLEKNGGDDVEEAFVRLELARAYQLLADKHSAGEHLDVADTLANKWEDKGLADFYQKEKAKYF</sequence>
<comment type="caution">
    <text evidence="1">The sequence shown here is derived from an EMBL/GenBank/DDBJ whole genome shotgun (WGS) entry which is preliminary data.</text>
</comment>
<dbReference type="OrthoDB" id="5885326at2"/>